<evidence type="ECO:0000256" key="1">
    <source>
        <dbReference type="SAM" id="Phobius"/>
    </source>
</evidence>
<feature type="transmembrane region" description="Helical" evidence="1">
    <location>
        <begin position="78"/>
        <end position="104"/>
    </location>
</feature>
<keyword evidence="1" id="KW-0812">Transmembrane</keyword>
<gene>
    <name evidence="2" type="ORF">Mrose_00139</name>
</gene>
<organism evidence="2 3">
    <name type="scientific">Calidithermus roseus</name>
    <dbReference type="NCBI Taxonomy" id="1644118"/>
    <lineage>
        <taxon>Bacteria</taxon>
        <taxon>Thermotogati</taxon>
        <taxon>Deinococcota</taxon>
        <taxon>Deinococci</taxon>
        <taxon>Thermales</taxon>
        <taxon>Thermaceae</taxon>
        <taxon>Calidithermus</taxon>
    </lineage>
</organism>
<keyword evidence="3" id="KW-1185">Reference proteome</keyword>
<comment type="caution">
    <text evidence="2">The sequence shown here is derived from an EMBL/GenBank/DDBJ whole genome shotgun (WGS) entry which is preliminary data.</text>
</comment>
<sequence length="117" mass="12878">MGGWIERTGVEVSLRWRGLVMLSALLLVIAGGALWLALQLGNSATHANLYSPQGLPLEAFYLCSNNAWSSLEATPQRAILQLVGIALLLPMPFLLVGAIAFLLYRSSRRNRRSQWEA</sequence>
<reference evidence="2 3" key="1">
    <citation type="submission" date="2018-08" db="EMBL/GenBank/DDBJ databases">
        <title>Meiothermus roseus NBRC 110900 genome sequencing project.</title>
        <authorList>
            <person name="Da Costa M.S."/>
            <person name="Albuquerque L."/>
            <person name="Raposo P."/>
            <person name="Froufe H.J.C."/>
            <person name="Barroso C.S."/>
            <person name="Egas C."/>
        </authorList>
    </citation>
    <scope>NUCLEOTIDE SEQUENCE [LARGE SCALE GENOMIC DNA]</scope>
    <source>
        <strain evidence="2 3">NBRC 110900</strain>
    </source>
</reference>
<name>A0A399EZE2_9DEIN</name>
<dbReference type="EMBL" id="QWLA01000001">
    <property type="protein sequence ID" value="RIH89914.1"/>
    <property type="molecule type" value="Genomic_DNA"/>
</dbReference>
<keyword evidence="1" id="KW-0472">Membrane</keyword>
<accession>A0A399EZE2</accession>
<evidence type="ECO:0000313" key="3">
    <source>
        <dbReference type="Proteomes" id="UP000265341"/>
    </source>
</evidence>
<dbReference type="OrthoDB" id="10005689at2"/>
<evidence type="ECO:0000313" key="2">
    <source>
        <dbReference type="EMBL" id="RIH89914.1"/>
    </source>
</evidence>
<proteinExistence type="predicted"/>
<protein>
    <submittedName>
        <fullName evidence="2">Uncharacterized protein</fullName>
    </submittedName>
</protein>
<dbReference type="RefSeq" id="WP_119275509.1">
    <property type="nucleotide sequence ID" value="NZ_QWLA01000001.1"/>
</dbReference>
<feature type="transmembrane region" description="Helical" evidence="1">
    <location>
        <begin position="20"/>
        <end position="38"/>
    </location>
</feature>
<dbReference type="AlphaFoldDB" id="A0A399EZE2"/>
<dbReference type="Proteomes" id="UP000265341">
    <property type="component" value="Unassembled WGS sequence"/>
</dbReference>
<keyword evidence="1" id="KW-1133">Transmembrane helix</keyword>